<comment type="caution">
    <text evidence="1">The sequence shown here is derived from an EMBL/GenBank/DDBJ whole genome shotgun (WGS) entry which is preliminary data.</text>
</comment>
<evidence type="ECO:0000313" key="1">
    <source>
        <dbReference type="EMBL" id="KAI3742565.1"/>
    </source>
</evidence>
<dbReference type="Proteomes" id="UP001056120">
    <property type="component" value="Linkage Group LG20"/>
</dbReference>
<accession>A0ACB9D7Y2</accession>
<reference evidence="1 2" key="2">
    <citation type="journal article" date="2022" name="Mol. Ecol. Resour.">
        <title>The genomes of chicory, endive, great burdock and yacon provide insights into Asteraceae paleo-polyploidization history and plant inulin production.</title>
        <authorList>
            <person name="Fan W."/>
            <person name="Wang S."/>
            <person name="Wang H."/>
            <person name="Wang A."/>
            <person name="Jiang F."/>
            <person name="Liu H."/>
            <person name="Zhao H."/>
            <person name="Xu D."/>
            <person name="Zhang Y."/>
        </authorList>
    </citation>
    <scope>NUCLEOTIDE SEQUENCE [LARGE SCALE GENOMIC DNA]</scope>
    <source>
        <strain evidence="2">cv. Yunnan</strain>
        <tissue evidence="1">Leaves</tissue>
    </source>
</reference>
<protein>
    <submittedName>
        <fullName evidence="1">Uncharacterized protein</fullName>
    </submittedName>
</protein>
<organism evidence="1 2">
    <name type="scientific">Smallanthus sonchifolius</name>
    <dbReference type="NCBI Taxonomy" id="185202"/>
    <lineage>
        <taxon>Eukaryota</taxon>
        <taxon>Viridiplantae</taxon>
        <taxon>Streptophyta</taxon>
        <taxon>Embryophyta</taxon>
        <taxon>Tracheophyta</taxon>
        <taxon>Spermatophyta</taxon>
        <taxon>Magnoliopsida</taxon>
        <taxon>eudicotyledons</taxon>
        <taxon>Gunneridae</taxon>
        <taxon>Pentapetalae</taxon>
        <taxon>asterids</taxon>
        <taxon>campanulids</taxon>
        <taxon>Asterales</taxon>
        <taxon>Asteraceae</taxon>
        <taxon>Asteroideae</taxon>
        <taxon>Heliantheae alliance</taxon>
        <taxon>Millerieae</taxon>
        <taxon>Smallanthus</taxon>
    </lineage>
</organism>
<reference evidence="2" key="1">
    <citation type="journal article" date="2022" name="Mol. Ecol. Resour.">
        <title>The genomes of chicory, endive, great burdock and yacon provide insights into Asteraceae palaeo-polyploidization history and plant inulin production.</title>
        <authorList>
            <person name="Fan W."/>
            <person name="Wang S."/>
            <person name="Wang H."/>
            <person name="Wang A."/>
            <person name="Jiang F."/>
            <person name="Liu H."/>
            <person name="Zhao H."/>
            <person name="Xu D."/>
            <person name="Zhang Y."/>
        </authorList>
    </citation>
    <scope>NUCLEOTIDE SEQUENCE [LARGE SCALE GENOMIC DNA]</scope>
    <source>
        <strain evidence="2">cv. Yunnan</strain>
    </source>
</reference>
<proteinExistence type="predicted"/>
<gene>
    <name evidence="1" type="ORF">L1987_60251</name>
</gene>
<sequence length="66" mass="7854">MNTHLLSLFENLLILVNHWVEMLPPEGVYSLQQKPFLMNMERVLQGFSKILVPWLLNLFMKLVAKW</sequence>
<name>A0ACB9D7Y2_9ASTR</name>
<dbReference type="EMBL" id="CM042037">
    <property type="protein sequence ID" value="KAI3742565.1"/>
    <property type="molecule type" value="Genomic_DNA"/>
</dbReference>
<evidence type="ECO:0000313" key="2">
    <source>
        <dbReference type="Proteomes" id="UP001056120"/>
    </source>
</evidence>
<keyword evidence="2" id="KW-1185">Reference proteome</keyword>